<evidence type="ECO:0000313" key="2">
    <source>
        <dbReference type="EMBL" id="TGG93225.1"/>
    </source>
</evidence>
<accession>A0A4Z0WA43</accession>
<feature type="domain" description="FecR protein" evidence="1">
    <location>
        <begin position="183"/>
        <end position="265"/>
    </location>
</feature>
<gene>
    <name evidence="2" type="ORF">E4656_09190</name>
</gene>
<dbReference type="PANTHER" id="PTHR38731">
    <property type="entry name" value="LIPL45-RELATED LIPOPROTEIN-RELATED"/>
    <property type="match status" value="1"/>
</dbReference>
<name>A0A4Z0WA43_9GAMM</name>
<dbReference type="PANTHER" id="PTHR38731:SF1">
    <property type="entry name" value="FECR PROTEIN DOMAIN-CONTAINING PROTEIN"/>
    <property type="match status" value="1"/>
</dbReference>
<sequence length="342" mass="35998">MPSWARRKAASWCRVSVAFSTVFTAPAGQTSWHDAAKCEVRQKNGIQVAVFLTVLACQAVCPAGVLNVARLLVHGPYWSVTTHSPADKEISISMFKVSAFPRRTLMALVPSALMALAPSALMRFAPSALMAPLRYSLMALTLLGLALPAAADDVIARVVSLQGAAQLNSDATVQRGTALRVGDSIVTAPEARARLRFIGGSLLTLGADTELEIARYEPATQTAEQQAHFRVLRGVFLAVAEGVSSADSAYLIETPAATMGIRGTIVWGGYFIPGQADYVLFGGGPVEVFNEQGTVLLTEGGQGTTVRVDADGRPLAEPDAPGFWTPAKVFEATTTIAAPGGQ</sequence>
<keyword evidence="3" id="KW-1185">Reference proteome</keyword>
<proteinExistence type="predicted"/>
<protein>
    <recommendedName>
        <fullName evidence="1">FecR protein domain-containing protein</fullName>
    </recommendedName>
</protein>
<comment type="caution">
    <text evidence="2">The sequence shown here is derived from an EMBL/GenBank/DDBJ whole genome shotgun (WGS) entry which is preliminary data.</text>
</comment>
<reference evidence="2 3" key="1">
    <citation type="submission" date="2019-04" db="EMBL/GenBank/DDBJ databases">
        <title>Natronospirillum operosus gen. nov., sp. nov., a haloalkaliphilic satellite isolated from decaying biomass of laboratory culture of cyanobacterium Geitlerinema sp. and proposal of Natronospirillaceae fam. nov. and Saccharospirillaceae fam. nov.</title>
        <authorList>
            <person name="Kevbrin V."/>
            <person name="Boltyanskaya Y."/>
            <person name="Koziaeva V."/>
            <person name="Grouzdev D.S."/>
            <person name="Park M."/>
            <person name="Cho J."/>
        </authorList>
    </citation>
    <scope>NUCLEOTIDE SEQUENCE [LARGE SCALE GENOMIC DNA]</scope>
    <source>
        <strain evidence="2 3">G-116</strain>
    </source>
</reference>
<evidence type="ECO:0000259" key="1">
    <source>
        <dbReference type="Pfam" id="PF04773"/>
    </source>
</evidence>
<dbReference type="AlphaFoldDB" id="A0A4Z0WA43"/>
<dbReference type="Pfam" id="PF04773">
    <property type="entry name" value="FecR"/>
    <property type="match status" value="1"/>
</dbReference>
<dbReference type="InterPro" id="IPR006860">
    <property type="entry name" value="FecR"/>
</dbReference>
<dbReference type="Proteomes" id="UP000297475">
    <property type="component" value="Unassembled WGS sequence"/>
</dbReference>
<evidence type="ECO:0000313" key="3">
    <source>
        <dbReference type="Proteomes" id="UP000297475"/>
    </source>
</evidence>
<organism evidence="2 3">
    <name type="scientific">Natronospirillum operosum</name>
    <dbReference type="NCBI Taxonomy" id="2759953"/>
    <lineage>
        <taxon>Bacteria</taxon>
        <taxon>Pseudomonadati</taxon>
        <taxon>Pseudomonadota</taxon>
        <taxon>Gammaproteobacteria</taxon>
        <taxon>Oceanospirillales</taxon>
        <taxon>Natronospirillaceae</taxon>
        <taxon>Natronospirillum</taxon>
    </lineage>
</organism>
<dbReference type="OrthoDB" id="5415289at2"/>
<dbReference type="EMBL" id="SRMF01000003">
    <property type="protein sequence ID" value="TGG93225.1"/>
    <property type="molecule type" value="Genomic_DNA"/>
</dbReference>